<feature type="region of interest" description="Disordered" evidence="1">
    <location>
        <begin position="1"/>
        <end position="21"/>
    </location>
</feature>
<feature type="transmembrane region" description="Helical" evidence="2">
    <location>
        <begin position="29"/>
        <end position="50"/>
    </location>
</feature>
<proteinExistence type="predicted"/>
<protein>
    <submittedName>
        <fullName evidence="3">Uncharacterized protein</fullName>
    </submittedName>
</protein>
<dbReference type="Proteomes" id="UP001596312">
    <property type="component" value="Unassembled WGS sequence"/>
</dbReference>
<comment type="caution">
    <text evidence="3">The sequence shown here is derived from an EMBL/GenBank/DDBJ whole genome shotgun (WGS) entry which is preliminary data.</text>
</comment>
<reference evidence="3 4" key="1">
    <citation type="journal article" date="2019" name="Int. J. Syst. Evol. Microbiol.">
        <title>The Global Catalogue of Microorganisms (GCM) 10K type strain sequencing project: providing services to taxonomists for standard genome sequencing and annotation.</title>
        <authorList>
            <consortium name="The Broad Institute Genomics Platform"/>
            <consortium name="The Broad Institute Genome Sequencing Center for Infectious Disease"/>
            <person name="Wu L."/>
            <person name="Ma J."/>
        </authorList>
    </citation>
    <scope>NUCLEOTIDE SEQUENCE [LARGE SCALE GENOMIC DNA]</scope>
    <source>
        <strain evidence="3 4">CGMCC 1.3240</strain>
    </source>
</reference>
<gene>
    <name evidence="3" type="ORF">ACFQGH_01800</name>
</gene>
<dbReference type="InterPro" id="IPR058278">
    <property type="entry name" value="DUF7972"/>
</dbReference>
<dbReference type="Pfam" id="PF25927">
    <property type="entry name" value="DUF7972"/>
    <property type="match status" value="1"/>
</dbReference>
<evidence type="ECO:0000313" key="4">
    <source>
        <dbReference type="Proteomes" id="UP001596312"/>
    </source>
</evidence>
<feature type="transmembrane region" description="Helical" evidence="2">
    <location>
        <begin position="293"/>
        <end position="314"/>
    </location>
</feature>
<keyword evidence="4" id="KW-1185">Reference proteome</keyword>
<dbReference type="AlphaFoldDB" id="A0ABD5UXG0"/>
<feature type="transmembrane region" description="Helical" evidence="2">
    <location>
        <begin position="70"/>
        <end position="88"/>
    </location>
</feature>
<feature type="transmembrane region" description="Helical" evidence="2">
    <location>
        <begin position="261"/>
        <end position="287"/>
    </location>
</feature>
<evidence type="ECO:0000256" key="1">
    <source>
        <dbReference type="SAM" id="MobiDB-lite"/>
    </source>
</evidence>
<name>A0ABD5UXG0_9EURY</name>
<accession>A0ABD5UXG0</accession>
<keyword evidence="2" id="KW-0472">Membrane</keyword>
<feature type="compositionally biased region" description="Basic and acidic residues" evidence="1">
    <location>
        <begin position="10"/>
        <end position="19"/>
    </location>
</feature>
<keyword evidence="2" id="KW-0812">Transmembrane</keyword>
<evidence type="ECO:0000256" key="2">
    <source>
        <dbReference type="SAM" id="Phobius"/>
    </source>
</evidence>
<organism evidence="3 4">
    <name type="scientific">Halalkalicoccus tibetensis</name>
    <dbReference type="NCBI Taxonomy" id="175632"/>
    <lineage>
        <taxon>Archaea</taxon>
        <taxon>Methanobacteriati</taxon>
        <taxon>Methanobacteriota</taxon>
        <taxon>Stenosarchaea group</taxon>
        <taxon>Halobacteria</taxon>
        <taxon>Halobacteriales</taxon>
        <taxon>Halococcaceae</taxon>
        <taxon>Halalkalicoccus</taxon>
    </lineage>
</organism>
<evidence type="ECO:0000313" key="3">
    <source>
        <dbReference type="EMBL" id="MFC6903927.1"/>
    </source>
</evidence>
<keyword evidence="2" id="KW-1133">Transmembrane helix</keyword>
<dbReference type="RefSeq" id="WP_340602419.1">
    <property type="nucleotide sequence ID" value="NZ_JBBMXV010000001.1"/>
</dbReference>
<sequence>MDTSEDGETLESHGSEMGRESGASPVEWFLVNGSRLLVAAAVLLGVGVWFLGLDKLGVIAFQNDDSITRLAGGMIAGTFSLVTLVVSINQMILSQEFNSAGEARDELSGVMGFREEIEDASDAPASPASPVALFYLLVDTIHERADTLGESVDGGGDGGPRALIESYVSGVHESTTNVADTLESSSFGTFDVVAAAADYNDAWQIYAARRLKSQHGDELSEETVEAFDDLLDTLELFNIARTHFKTTYMQRELTKFSRETLYCGVPSVFAAMTIGFLYGGVGGAVIAPPLLPYAVTALLLVVASPLALMASYVLRMATLARRTASIGPMIPQKAPEDDPFELAYDEE</sequence>
<dbReference type="EMBL" id="JBHSXQ010000001">
    <property type="protein sequence ID" value="MFC6903927.1"/>
    <property type="molecule type" value="Genomic_DNA"/>
</dbReference>